<dbReference type="Pfam" id="PF13410">
    <property type="entry name" value="GST_C_2"/>
    <property type="match status" value="1"/>
</dbReference>
<evidence type="ECO:0000259" key="2">
    <source>
        <dbReference type="PROSITE" id="PS50405"/>
    </source>
</evidence>
<evidence type="ECO:0000256" key="1">
    <source>
        <dbReference type="SAM" id="MobiDB-lite"/>
    </source>
</evidence>
<feature type="compositionally biased region" description="Basic and acidic residues" evidence="1">
    <location>
        <begin position="156"/>
        <end position="166"/>
    </location>
</feature>
<dbReference type="AlphaFoldDB" id="A0A9Q0QX72"/>
<comment type="caution">
    <text evidence="3">The sequence shown here is derived from an EMBL/GenBank/DDBJ whole genome shotgun (WGS) entry which is preliminary data.</text>
</comment>
<dbReference type="PROSITE" id="PS50405">
    <property type="entry name" value="GST_CTER"/>
    <property type="match status" value="1"/>
</dbReference>
<gene>
    <name evidence="3" type="ORF">NE237_008204</name>
</gene>
<dbReference type="OrthoDB" id="202840at2759"/>
<evidence type="ECO:0000313" key="3">
    <source>
        <dbReference type="EMBL" id="KAJ4975030.1"/>
    </source>
</evidence>
<name>A0A9Q0QX72_9MAGN</name>
<reference evidence="3" key="1">
    <citation type="journal article" date="2023" name="Plant J.">
        <title>The genome of the king protea, Protea cynaroides.</title>
        <authorList>
            <person name="Chang J."/>
            <person name="Duong T.A."/>
            <person name="Schoeman C."/>
            <person name="Ma X."/>
            <person name="Roodt D."/>
            <person name="Barker N."/>
            <person name="Li Z."/>
            <person name="Van de Peer Y."/>
            <person name="Mizrachi E."/>
        </authorList>
    </citation>
    <scope>NUCLEOTIDE SEQUENCE</scope>
    <source>
        <tissue evidence="3">Young leaves</tissue>
    </source>
</reference>
<dbReference type="Proteomes" id="UP001141806">
    <property type="component" value="Unassembled WGS sequence"/>
</dbReference>
<feature type="domain" description="GST C-terminal" evidence="2">
    <location>
        <begin position="1"/>
        <end position="93"/>
    </location>
</feature>
<proteinExistence type="predicted"/>
<organism evidence="3 4">
    <name type="scientific">Protea cynaroides</name>
    <dbReference type="NCBI Taxonomy" id="273540"/>
    <lineage>
        <taxon>Eukaryota</taxon>
        <taxon>Viridiplantae</taxon>
        <taxon>Streptophyta</taxon>
        <taxon>Embryophyta</taxon>
        <taxon>Tracheophyta</taxon>
        <taxon>Spermatophyta</taxon>
        <taxon>Magnoliopsida</taxon>
        <taxon>Proteales</taxon>
        <taxon>Proteaceae</taxon>
        <taxon>Protea</taxon>
    </lineage>
</organism>
<dbReference type="GO" id="GO:0006749">
    <property type="term" value="P:glutathione metabolic process"/>
    <property type="evidence" value="ECO:0007669"/>
    <property type="project" value="InterPro"/>
</dbReference>
<dbReference type="InterPro" id="IPR045074">
    <property type="entry name" value="GST_C_Tau"/>
</dbReference>
<dbReference type="CDD" id="cd03185">
    <property type="entry name" value="GST_C_Tau"/>
    <property type="match status" value="1"/>
</dbReference>
<protein>
    <recommendedName>
        <fullName evidence="2">GST C-terminal domain-containing protein</fullName>
    </recommendedName>
</protein>
<dbReference type="InterPro" id="IPR036282">
    <property type="entry name" value="Glutathione-S-Trfase_C_sf"/>
</dbReference>
<dbReference type="EMBL" id="JAMYWD010000004">
    <property type="protein sequence ID" value="KAJ4975030.1"/>
    <property type="molecule type" value="Genomic_DNA"/>
</dbReference>
<dbReference type="Gene3D" id="1.20.1050.10">
    <property type="match status" value="1"/>
</dbReference>
<sequence>MINRKELKECIKFLDEELGEKPYFGGEKFGYIDLSLIPFYTWFYCYETFGNFSIEAEWSKIITWAKRCLEKESVFMSLPDEELSLNWRTEVTFGTILPTANTCPVQRERTAQTNVSCYTESPAGHRGPSGKAMICRGTKRSTKLLSRRGSEGGLSKAKEKRMSNMP</sequence>
<dbReference type="SUPFAM" id="SSF47616">
    <property type="entry name" value="GST C-terminal domain-like"/>
    <property type="match status" value="1"/>
</dbReference>
<dbReference type="GO" id="GO:0004364">
    <property type="term" value="F:glutathione transferase activity"/>
    <property type="evidence" value="ECO:0007669"/>
    <property type="project" value="InterPro"/>
</dbReference>
<feature type="region of interest" description="Disordered" evidence="1">
    <location>
        <begin position="144"/>
        <end position="166"/>
    </location>
</feature>
<dbReference type="InterPro" id="IPR010987">
    <property type="entry name" value="Glutathione-S-Trfase_C-like"/>
</dbReference>
<evidence type="ECO:0000313" key="4">
    <source>
        <dbReference type="Proteomes" id="UP001141806"/>
    </source>
</evidence>
<keyword evidence="4" id="KW-1185">Reference proteome</keyword>
<accession>A0A9Q0QX72</accession>